<comment type="similarity">
    <text evidence="2">Belongs to the bacterial solute-binding protein SsuA/TauA family.</text>
</comment>
<dbReference type="EMBL" id="LPVJ01000052">
    <property type="protein sequence ID" value="KUO95397.1"/>
    <property type="molecule type" value="Genomic_DNA"/>
</dbReference>
<keyword evidence="7" id="KW-1185">Reference proteome</keyword>
<feature type="chain" id="PRO_5007110200" description="SsuA/THI5-like domain-containing protein" evidence="4">
    <location>
        <begin position="32"/>
        <end position="339"/>
    </location>
</feature>
<evidence type="ECO:0000256" key="2">
    <source>
        <dbReference type="ARBA" id="ARBA00010742"/>
    </source>
</evidence>
<dbReference type="PANTHER" id="PTHR30024:SF47">
    <property type="entry name" value="TAURINE-BINDING PERIPLASMIC PROTEIN"/>
    <property type="match status" value="1"/>
</dbReference>
<comment type="caution">
    <text evidence="6">The sequence shown here is derived from an EMBL/GenBank/DDBJ whole genome shotgun (WGS) entry which is preliminary data.</text>
</comment>
<reference evidence="6 7" key="1">
    <citation type="submission" date="2015-12" db="EMBL/GenBank/DDBJ databases">
        <title>Draft genome sequence of Acidibacillus ferrooxidans ITV001, isolated from a chalcopyrite acid mine drainage site in Brazil.</title>
        <authorList>
            <person name="Dall'Agnol H."/>
            <person name="Nancucheo I."/>
            <person name="Johnson B."/>
            <person name="Oliveira R."/>
            <person name="Leite L."/>
            <person name="Pylro V."/>
            <person name="Nunes G.L."/>
            <person name="Tzotzos G."/>
            <person name="Fernandes G.R."/>
            <person name="Dutra J."/>
            <person name="Orellana S.C."/>
            <person name="Oliveira G."/>
        </authorList>
    </citation>
    <scope>NUCLEOTIDE SEQUENCE [LARGE SCALE GENOMIC DNA]</scope>
    <source>
        <strain evidence="7">ITV01</strain>
    </source>
</reference>
<comment type="subcellular location">
    <subcellularLocation>
        <location evidence="1">Periplasm</location>
    </subcellularLocation>
</comment>
<proteinExistence type="inferred from homology"/>
<evidence type="ECO:0000313" key="6">
    <source>
        <dbReference type="EMBL" id="KUO95397.1"/>
    </source>
</evidence>
<dbReference type="PANTHER" id="PTHR30024">
    <property type="entry name" value="ALIPHATIC SULFONATES-BINDING PROTEIN-RELATED"/>
    <property type="match status" value="1"/>
</dbReference>
<dbReference type="AlphaFoldDB" id="A0A101XPZ1"/>
<protein>
    <recommendedName>
        <fullName evidence="5">SsuA/THI5-like domain-containing protein</fullName>
    </recommendedName>
</protein>
<name>A0A101XPZ1_9BACL</name>
<evidence type="ECO:0000256" key="1">
    <source>
        <dbReference type="ARBA" id="ARBA00004418"/>
    </source>
</evidence>
<accession>A0A101XPZ1</accession>
<dbReference type="RefSeq" id="WP_067717599.1">
    <property type="nucleotide sequence ID" value="NZ_LPVJ01000052.1"/>
</dbReference>
<evidence type="ECO:0000256" key="4">
    <source>
        <dbReference type="SAM" id="SignalP"/>
    </source>
</evidence>
<keyword evidence="3 4" id="KW-0732">Signal</keyword>
<dbReference type="GO" id="GO:0042597">
    <property type="term" value="C:periplasmic space"/>
    <property type="evidence" value="ECO:0007669"/>
    <property type="project" value="UniProtKB-SubCell"/>
</dbReference>
<evidence type="ECO:0000313" key="7">
    <source>
        <dbReference type="Proteomes" id="UP000053557"/>
    </source>
</evidence>
<organism evidence="6 7">
    <name type="scientific">Ferroacidibacillus organovorans</name>
    <dbReference type="NCBI Taxonomy" id="1765683"/>
    <lineage>
        <taxon>Bacteria</taxon>
        <taxon>Bacillati</taxon>
        <taxon>Bacillota</taxon>
        <taxon>Bacilli</taxon>
        <taxon>Bacillales</taxon>
        <taxon>Alicyclobacillaceae</taxon>
        <taxon>Ferroacidibacillus</taxon>
    </lineage>
</organism>
<feature type="domain" description="SsuA/THI5-like" evidence="5">
    <location>
        <begin position="54"/>
        <end position="256"/>
    </location>
</feature>
<sequence>MNLYGKSKKMILSAGALSLLALGTGMPNAMAARRTVPMSITVAYMANMGGASTLAVAEHMGYFKKAGLNVHLDLFQTGPAELDAMASGTVNIAYIGSGAAFLPMKGMAKIFFIDSIGLGDGIVVSKSSGVHTLRQLKGKSVLLPMGTTAEIILYEALKKAGLNLNDVHMVNTSPSSEAPAFLSGRAPIMAGWDPNLQVVLNRSPGSKLLASDRMFYPKVSLPGIWTASNAFAKNNVSALTKFTWAMLQAVNYKAGHMAQAVSWTSQMTGVPAPLLSQSVKDSIFPSESNLLKYYTSGDVSKWFNTLGSTFVAMKALQKVPAYNSYAFPDLVLRASKLKL</sequence>
<dbReference type="SUPFAM" id="SSF53850">
    <property type="entry name" value="Periplasmic binding protein-like II"/>
    <property type="match status" value="1"/>
</dbReference>
<dbReference type="InterPro" id="IPR015168">
    <property type="entry name" value="SsuA/THI5"/>
</dbReference>
<evidence type="ECO:0000259" key="5">
    <source>
        <dbReference type="Pfam" id="PF09084"/>
    </source>
</evidence>
<dbReference type="OrthoDB" id="9802202at2"/>
<evidence type="ECO:0000256" key="3">
    <source>
        <dbReference type="ARBA" id="ARBA00022729"/>
    </source>
</evidence>
<feature type="signal peptide" evidence="4">
    <location>
        <begin position="1"/>
        <end position="31"/>
    </location>
</feature>
<gene>
    <name evidence="6" type="ORF">ATW55_11130</name>
</gene>
<dbReference type="Gene3D" id="3.40.190.10">
    <property type="entry name" value="Periplasmic binding protein-like II"/>
    <property type="match status" value="2"/>
</dbReference>
<dbReference type="Pfam" id="PF09084">
    <property type="entry name" value="NMT1"/>
    <property type="match status" value="1"/>
</dbReference>
<dbReference type="Proteomes" id="UP000053557">
    <property type="component" value="Unassembled WGS sequence"/>
</dbReference>